<proteinExistence type="predicted"/>
<dbReference type="CDD" id="cd01297">
    <property type="entry name" value="D-aminoacylase"/>
    <property type="match status" value="1"/>
</dbReference>
<dbReference type="Pfam" id="PF07969">
    <property type="entry name" value="Amidohydro_3"/>
    <property type="match status" value="1"/>
</dbReference>
<dbReference type="Gene3D" id="3.30.1490.130">
    <property type="entry name" value="D-aminoacylase. Domain 3"/>
    <property type="match status" value="1"/>
</dbReference>
<comment type="caution">
    <text evidence="3">The sequence shown here is derived from an EMBL/GenBank/DDBJ whole genome shotgun (WGS) entry which is preliminary data.</text>
</comment>
<dbReference type="AlphaFoldDB" id="A0A7C4QPS1"/>
<protein>
    <submittedName>
        <fullName evidence="3">D-aminoacylase</fullName>
    </submittedName>
</protein>
<dbReference type="InterPro" id="IPR011059">
    <property type="entry name" value="Metal-dep_hydrolase_composite"/>
</dbReference>
<dbReference type="InterPro" id="IPR032466">
    <property type="entry name" value="Metal_Hydrolase"/>
</dbReference>
<dbReference type="PANTHER" id="PTHR43283">
    <property type="entry name" value="BETA-LACTAMASE-RELATED"/>
    <property type="match status" value="1"/>
</dbReference>
<name>A0A7C4QPS1_9PLAN</name>
<dbReference type="PANTHER" id="PTHR43283:SF3">
    <property type="entry name" value="BETA-LACTAMASE FAMILY PROTEIN (AFU_ORTHOLOGUE AFUA_5G07500)"/>
    <property type="match status" value="1"/>
</dbReference>
<dbReference type="Gene3D" id="3.20.20.140">
    <property type="entry name" value="Metal-dependent hydrolases"/>
    <property type="match status" value="1"/>
</dbReference>
<dbReference type="GO" id="GO:0016811">
    <property type="term" value="F:hydrolase activity, acting on carbon-nitrogen (but not peptide) bonds, in linear amides"/>
    <property type="evidence" value="ECO:0007669"/>
    <property type="project" value="InterPro"/>
</dbReference>
<dbReference type="InterPro" id="IPR013108">
    <property type="entry name" value="Amidohydro_3"/>
</dbReference>
<feature type="domain" description="Beta-lactamase-related" evidence="1">
    <location>
        <begin position="579"/>
        <end position="932"/>
    </location>
</feature>
<evidence type="ECO:0000259" key="2">
    <source>
        <dbReference type="Pfam" id="PF07969"/>
    </source>
</evidence>
<gene>
    <name evidence="3" type="ORF">ENS64_03870</name>
</gene>
<dbReference type="EMBL" id="DSVQ01000007">
    <property type="protein sequence ID" value="HGT38386.1"/>
    <property type="molecule type" value="Genomic_DNA"/>
</dbReference>
<feature type="domain" description="Amidohydrolase 3" evidence="2">
    <location>
        <begin position="128"/>
        <end position="538"/>
    </location>
</feature>
<dbReference type="SUPFAM" id="SSF51338">
    <property type="entry name" value="Composite domain of metallo-dependent hydrolases"/>
    <property type="match status" value="1"/>
</dbReference>
<evidence type="ECO:0000259" key="1">
    <source>
        <dbReference type="Pfam" id="PF00144"/>
    </source>
</evidence>
<evidence type="ECO:0000313" key="3">
    <source>
        <dbReference type="EMBL" id="HGT38386.1"/>
    </source>
</evidence>
<dbReference type="Gene3D" id="3.40.710.10">
    <property type="entry name" value="DD-peptidase/beta-lactamase superfamily"/>
    <property type="match status" value="1"/>
</dbReference>
<dbReference type="InterPro" id="IPR012338">
    <property type="entry name" value="Beta-lactam/transpept-like"/>
</dbReference>
<accession>A0A7C4QPS1</accession>
<dbReference type="Gene3D" id="2.30.40.10">
    <property type="entry name" value="Urease, subunit C, domain 1"/>
    <property type="match status" value="1"/>
</dbReference>
<reference evidence="3" key="1">
    <citation type="journal article" date="2020" name="mSystems">
        <title>Genome- and Community-Level Interaction Insights into Carbon Utilization and Element Cycling Functions of Hydrothermarchaeota in Hydrothermal Sediment.</title>
        <authorList>
            <person name="Zhou Z."/>
            <person name="Liu Y."/>
            <person name="Xu W."/>
            <person name="Pan J."/>
            <person name="Luo Z.H."/>
            <person name="Li M."/>
        </authorList>
    </citation>
    <scope>NUCLEOTIDE SEQUENCE [LARGE SCALE GENOMIC DNA]</scope>
    <source>
        <strain evidence="3">SpSt-508</strain>
    </source>
</reference>
<dbReference type="SUPFAM" id="SSF51556">
    <property type="entry name" value="Metallo-dependent hydrolases"/>
    <property type="match status" value="1"/>
</dbReference>
<dbReference type="SUPFAM" id="SSF56601">
    <property type="entry name" value="beta-lactamase/transpeptidase-like"/>
    <property type="match status" value="1"/>
</dbReference>
<dbReference type="InterPro" id="IPR023100">
    <property type="entry name" value="D-aminoacylase_insert_dom_sf"/>
</dbReference>
<dbReference type="InterPro" id="IPR050789">
    <property type="entry name" value="Diverse_Enzym_Activities"/>
</dbReference>
<dbReference type="InterPro" id="IPR001466">
    <property type="entry name" value="Beta-lactam-related"/>
</dbReference>
<sequence>MVIVCWLRRHTRRPRGWLIWLGVLLGVTPMPGSETLVAAEPEFDLVIRGGRIVDGTGAPWYRADVGIRHGRIAKIGRVDGSAVRVLEVDDLVVAPGFVDLMGQTATPLLDDPSTALNLLTQGITTINCGEGVSAAPLSDAEARTRGWKTMAEYLQLLDSAGLPVNVVQTVGHTQVRRLVVGDVDRRPTADELQQMRGLVREAMEAGAIGVSTALIYPPAVFAHTEEIAALAEVAGEYGGRYYTHMRNEGDHLLDAIDEALEIGRLGRAPVHIFHLKAAGRQNWGKLPLAIAKIQAARAEGQQVTADIYPYVNNGLGLAAFLPPRHFGEGFEKLLQRLEQADFRADIRREIETTSGWENWYRHVGQDWNRVIIGRTVHPRYSEHAGKSLAEIARACQEDPWDTFFQLVRVDTFALPESMSEANLLLAMRQDFVSFCTDVGTAGGSSLIAAHPRAYGAFPRLLSRYVRDLGALSLERAVAQASAAGANAVMAYDRGRLAEGQAADVIVFDFTRLADKATFAQPHEVSAGVKYVVVNGKVVLEEGRYTGQRPGRVLRGPGYRPHTAPPAVSTGAALPGLEPFDDMLREFLTEHRAPGVAVAVTDQGRLVYARGFGYADVAARQPVQPTTLFRIASISKPLTAVAILQLVEQGRLRLDDKVFDILPLDADLAAHPEFDARHRAITIRHLLEHRGGWDRGKSFDGMFQSVRFARELAVPPPAEPRHVIRAMLKQRLDFDPGERYAYSNYGYCLLGRVIEQRTGQTYEAYVRQHVLAPLGIHAMRIGRTLPEGRQPGEARYYDPGRGPSVFAENLGQECPWPYGGWYLEAMDAHGGWIASAVDLARFAAALDGSPPGPLLAAESLAAMTARPEGLAGYDEHGQPKDVYYGLGWQVRDVGHGRVNLWHTGSLSGTATILIRKHDGRCFVALFNTRGSPTAQHLGNAIDGRLHQAADQVRQWPQGDLFPEFFPPAKP</sequence>
<dbReference type="Pfam" id="PF00144">
    <property type="entry name" value="Beta-lactamase"/>
    <property type="match status" value="1"/>
</dbReference>
<organism evidence="3">
    <name type="scientific">Schlesneria paludicola</name>
    <dbReference type="NCBI Taxonomy" id="360056"/>
    <lineage>
        <taxon>Bacteria</taxon>
        <taxon>Pseudomonadati</taxon>
        <taxon>Planctomycetota</taxon>
        <taxon>Planctomycetia</taxon>
        <taxon>Planctomycetales</taxon>
        <taxon>Planctomycetaceae</taxon>
        <taxon>Schlesneria</taxon>
    </lineage>
</organism>